<keyword evidence="2" id="KW-0489">Methyltransferase</keyword>
<organism evidence="2">
    <name type="scientific">candidate division WOR-3 bacterium</name>
    <dbReference type="NCBI Taxonomy" id="2052148"/>
    <lineage>
        <taxon>Bacteria</taxon>
        <taxon>Bacteria division WOR-3</taxon>
    </lineage>
</organism>
<feature type="domain" description="Methyltransferase FkbM" evidence="1">
    <location>
        <begin position="62"/>
        <end position="218"/>
    </location>
</feature>
<dbReference type="GO" id="GO:0008168">
    <property type="term" value="F:methyltransferase activity"/>
    <property type="evidence" value="ECO:0007669"/>
    <property type="project" value="UniProtKB-KW"/>
</dbReference>
<dbReference type="EMBL" id="DSOL01000010">
    <property type="protein sequence ID" value="HEN27151.1"/>
    <property type="molecule type" value="Genomic_DNA"/>
</dbReference>
<dbReference type="NCBIfam" id="TIGR01444">
    <property type="entry name" value="fkbM_fam"/>
    <property type="match status" value="1"/>
</dbReference>
<dbReference type="Pfam" id="PF05050">
    <property type="entry name" value="Methyltransf_21"/>
    <property type="match status" value="1"/>
</dbReference>
<dbReference type="PANTHER" id="PTHR34203:SF15">
    <property type="entry name" value="SLL1173 PROTEIN"/>
    <property type="match status" value="1"/>
</dbReference>
<dbReference type="AlphaFoldDB" id="A0A7C2P0G8"/>
<dbReference type="InterPro" id="IPR029063">
    <property type="entry name" value="SAM-dependent_MTases_sf"/>
</dbReference>
<dbReference type="Gene3D" id="3.40.50.150">
    <property type="entry name" value="Vaccinia Virus protein VP39"/>
    <property type="match status" value="1"/>
</dbReference>
<dbReference type="InterPro" id="IPR006342">
    <property type="entry name" value="FkbM_mtfrase"/>
</dbReference>
<evidence type="ECO:0000313" key="2">
    <source>
        <dbReference type="EMBL" id="HEN27151.1"/>
    </source>
</evidence>
<keyword evidence="2" id="KW-0808">Transferase</keyword>
<dbReference type="PANTHER" id="PTHR34203">
    <property type="entry name" value="METHYLTRANSFERASE, FKBM FAMILY PROTEIN"/>
    <property type="match status" value="1"/>
</dbReference>
<proteinExistence type="predicted"/>
<dbReference type="Gene3D" id="3.40.50.2000">
    <property type="entry name" value="Glycogen Phosphorylase B"/>
    <property type="match status" value="1"/>
</dbReference>
<dbReference type="InterPro" id="IPR052514">
    <property type="entry name" value="SAM-dependent_MTase"/>
</dbReference>
<accession>A0A7C2P0G8</accession>
<comment type="caution">
    <text evidence="2">The sequence shown here is derived from an EMBL/GenBank/DDBJ whole genome shotgun (WGS) entry which is preliminary data.</text>
</comment>
<dbReference type="GO" id="GO:0032259">
    <property type="term" value="P:methylation"/>
    <property type="evidence" value="ECO:0007669"/>
    <property type="project" value="UniProtKB-KW"/>
</dbReference>
<evidence type="ECO:0000259" key="1">
    <source>
        <dbReference type="Pfam" id="PF05050"/>
    </source>
</evidence>
<dbReference type="SUPFAM" id="SSF53756">
    <property type="entry name" value="UDP-Glycosyltransferase/glycogen phosphorylase"/>
    <property type="match status" value="1"/>
</dbReference>
<sequence>MRMSTSGLFEELLETSPCRYGLLTYFKSDLVIGRSLKEYGEWAQQEIELLKSLIRVGDIVIDVGAFIGTHTVAFAHFVGENGLIYAFEPNPLVFKVLELNVRQNNFLNVKLFNVGLAAERKLLHLDAFPCNFINNPGAFSLTEIEGWKNLECAITVELMPLDEFDLQRCNLIKIDVEGMEDEVIKGANKLLEKFRPFVYAECLSVEDGVRLITLMQNKSYKAFVHCVSVYNPNNFRRNNKNLFGKAREVNILFVPFERLGEFNSEFRRFRNLIPIKTLDDLVLVLIYKPQYKHEVLEKTETAKFIGNEFWANEPELEEIRKQQKQTVLFKAEQNQLFNQKIEQNFCGDSVRNYLMMFMISRFALKRPIFMVDHEIGGGANKYRCEIMEERIKEGQPIFLLTYDLMKRAPKLRFLWKEYDTSFLIPNLEELLRLTDHIAFEEIIYNNLVSFDCCLNIVRLLRKMKEKTEAKLTLLIHDFFSICPSPHLLNWKGVYCDIPEDLKECQKCLSLNTFINPLGIVDDQQRDIRIWREEWGKLLEIADCVLFPSESALALVKKVYSLQPKQIVVRPHKVPKLFDKKPVIDFTSGLNIGIVGVIHYAKGWKIVVEMAEIIDKEKLNAKITVIGTLTNAPAFKSLIITGPYQIPELPDLIESCRVNICFLPSIWPETFSYVISELMQLEMPICCFNLGAQAERVRKYELGRIISKIDAKTALREIMMFFEELKSKQVNKNPNTL</sequence>
<dbReference type="SUPFAM" id="SSF53335">
    <property type="entry name" value="S-adenosyl-L-methionine-dependent methyltransferases"/>
    <property type="match status" value="1"/>
</dbReference>
<name>A0A7C2P0G8_UNCW3</name>
<gene>
    <name evidence="2" type="ORF">ENQ77_00440</name>
</gene>
<dbReference type="Pfam" id="PF13692">
    <property type="entry name" value="Glyco_trans_1_4"/>
    <property type="match status" value="1"/>
</dbReference>
<reference evidence="2" key="1">
    <citation type="journal article" date="2020" name="mSystems">
        <title>Genome- and Community-Level Interaction Insights into Carbon Utilization and Element Cycling Functions of Hydrothermarchaeota in Hydrothermal Sediment.</title>
        <authorList>
            <person name="Zhou Z."/>
            <person name="Liu Y."/>
            <person name="Xu W."/>
            <person name="Pan J."/>
            <person name="Luo Z.H."/>
            <person name="Li M."/>
        </authorList>
    </citation>
    <scope>NUCLEOTIDE SEQUENCE [LARGE SCALE GENOMIC DNA]</scope>
    <source>
        <strain evidence="2">SpSt-34</strain>
    </source>
</reference>
<protein>
    <submittedName>
        <fullName evidence="2">FkbM family methyltransferase</fullName>
    </submittedName>
</protein>